<dbReference type="GO" id="GO:0003959">
    <property type="term" value="F:NADPH dehydrogenase activity"/>
    <property type="evidence" value="ECO:0007669"/>
    <property type="project" value="TreeGrafter"/>
</dbReference>
<keyword evidence="3" id="KW-1185">Reference proteome</keyword>
<name>A0AAD7DA62_MYCRO</name>
<dbReference type="CDD" id="cd02933">
    <property type="entry name" value="OYE_like_FMN"/>
    <property type="match status" value="1"/>
</dbReference>
<evidence type="ECO:0000313" key="3">
    <source>
        <dbReference type="Proteomes" id="UP001221757"/>
    </source>
</evidence>
<dbReference type="InterPro" id="IPR013785">
    <property type="entry name" value="Aldolase_TIM"/>
</dbReference>
<sequence length="381" mass="42035">MSSNVKPVLFQPIQVGDIQLKHRIVHAPTTRFRADADGIPSPLMVEYYAQRSSVPGTLLIAEATSIARKAGGFRNVPGIWSPEQIAGWKRVTDAVHAKGSFIYLQLCALGRGAYVEHLAPGDPYVSSSPTKLRTPMHMTAAPRTDDLPREMTVDEIKEYCELFAVAASNAIHKSGFDGVEIHGANGHLHEQFLMDSINRRTDAYGGSVENRARFTLEVIDAIVKSVGATKTAIRLSPWNTNQESGMADPKPTYSYLVKEIGARHPELSYIHLVESHHSATGDAQSNDFIREIWGNRRLISAGGYSEDREKGMRIAEEKGDIIAYARAFIANPDLPYRLFHDIPLLTGDGTKYYVYGSSDPSGYTDYAFHFTKYGKAMSLGA</sequence>
<dbReference type="SUPFAM" id="SSF51395">
    <property type="entry name" value="FMN-linked oxidoreductases"/>
    <property type="match status" value="1"/>
</dbReference>
<dbReference type="GO" id="GO:0010181">
    <property type="term" value="F:FMN binding"/>
    <property type="evidence" value="ECO:0007669"/>
    <property type="project" value="InterPro"/>
</dbReference>
<dbReference type="Gene3D" id="3.20.20.70">
    <property type="entry name" value="Aldolase class I"/>
    <property type="match status" value="1"/>
</dbReference>
<dbReference type="PANTHER" id="PTHR22893:SF91">
    <property type="entry name" value="NADPH DEHYDROGENASE 2-RELATED"/>
    <property type="match status" value="1"/>
</dbReference>
<dbReference type="AlphaFoldDB" id="A0AAD7DA62"/>
<dbReference type="InterPro" id="IPR001155">
    <property type="entry name" value="OxRdtase_FMN_N"/>
</dbReference>
<dbReference type="Pfam" id="PF00724">
    <property type="entry name" value="Oxidored_FMN"/>
    <property type="match status" value="1"/>
</dbReference>
<feature type="domain" description="NADH:flavin oxidoreductase/NADH oxidase N-terminal" evidence="1">
    <location>
        <begin position="9"/>
        <end position="343"/>
    </location>
</feature>
<gene>
    <name evidence="2" type="ORF">B0H17DRAFT_1071630</name>
</gene>
<dbReference type="Proteomes" id="UP001221757">
    <property type="component" value="Unassembled WGS sequence"/>
</dbReference>
<evidence type="ECO:0000259" key="1">
    <source>
        <dbReference type="Pfam" id="PF00724"/>
    </source>
</evidence>
<organism evidence="2 3">
    <name type="scientific">Mycena rosella</name>
    <name type="common">Pink bonnet</name>
    <name type="synonym">Agaricus rosellus</name>
    <dbReference type="NCBI Taxonomy" id="1033263"/>
    <lineage>
        <taxon>Eukaryota</taxon>
        <taxon>Fungi</taxon>
        <taxon>Dikarya</taxon>
        <taxon>Basidiomycota</taxon>
        <taxon>Agaricomycotina</taxon>
        <taxon>Agaricomycetes</taxon>
        <taxon>Agaricomycetidae</taxon>
        <taxon>Agaricales</taxon>
        <taxon>Marasmiineae</taxon>
        <taxon>Mycenaceae</taxon>
        <taxon>Mycena</taxon>
    </lineage>
</organism>
<reference evidence="2" key="1">
    <citation type="submission" date="2023-03" db="EMBL/GenBank/DDBJ databases">
        <title>Massive genome expansion in bonnet fungi (Mycena s.s.) driven by repeated elements and novel gene families across ecological guilds.</title>
        <authorList>
            <consortium name="Lawrence Berkeley National Laboratory"/>
            <person name="Harder C.B."/>
            <person name="Miyauchi S."/>
            <person name="Viragh M."/>
            <person name="Kuo A."/>
            <person name="Thoen E."/>
            <person name="Andreopoulos B."/>
            <person name="Lu D."/>
            <person name="Skrede I."/>
            <person name="Drula E."/>
            <person name="Henrissat B."/>
            <person name="Morin E."/>
            <person name="Kohler A."/>
            <person name="Barry K."/>
            <person name="LaButti K."/>
            <person name="Morin E."/>
            <person name="Salamov A."/>
            <person name="Lipzen A."/>
            <person name="Mereny Z."/>
            <person name="Hegedus B."/>
            <person name="Baldrian P."/>
            <person name="Stursova M."/>
            <person name="Weitz H."/>
            <person name="Taylor A."/>
            <person name="Grigoriev I.V."/>
            <person name="Nagy L.G."/>
            <person name="Martin F."/>
            <person name="Kauserud H."/>
        </authorList>
    </citation>
    <scope>NUCLEOTIDE SEQUENCE</scope>
    <source>
        <strain evidence="2">CBHHK067</strain>
    </source>
</reference>
<dbReference type="EMBL" id="JARKIE010000094">
    <property type="protein sequence ID" value="KAJ7686710.1"/>
    <property type="molecule type" value="Genomic_DNA"/>
</dbReference>
<accession>A0AAD7DA62</accession>
<dbReference type="InterPro" id="IPR045247">
    <property type="entry name" value="Oye-like"/>
</dbReference>
<evidence type="ECO:0000313" key="2">
    <source>
        <dbReference type="EMBL" id="KAJ7686710.1"/>
    </source>
</evidence>
<proteinExistence type="predicted"/>
<protein>
    <recommendedName>
        <fullName evidence="1">NADH:flavin oxidoreductase/NADH oxidase N-terminal domain-containing protein</fullName>
    </recommendedName>
</protein>
<comment type="caution">
    <text evidence="2">The sequence shown here is derived from an EMBL/GenBank/DDBJ whole genome shotgun (WGS) entry which is preliminary data.</text>
</comment>
<dbReference type="PANTHER" id="PTHR22893">
    <property type="entry name" value="NADH OXIDOREDUCTASE-RELATED"/>
    <property type="match status" value="1"/>
</dbReference>